<dbReference type="Proteomes" id="UP000683511">
    <property type="component" value="Chromosome"/>
</dbReference>
<feature type="domain" description="Transposase IS204/IS1001/IS1096/IS1165 DDE" evidence="1">
    <location>
        <begin position="2"/>
        <end position="39"/>
    </location>
</feature>
<dbReference type="InterPro" id="IPR002560">
    <property type="entry name" value="Transposase_DDE"/>
</dbReference>
<dbReference type="AlphaFoldDB" id="A0A975Y314"/>
<name>A0A975Y314_9NOST</name>
<proteinExistence type="predicted"/>
<protein>
    <submittedName>
        <fullName evidence="2">Transposase</fullName>
    </submittedName>
</protein>
<dbReference type="Pfam" id="PF01610">
    <property type="entry name" value="DDE_Tnp_ISL3"/>
    <property type="match status" value="1"/>
</dbReference>
<evidence type="ECO:0000313" key="2">
    <source>
        <dbReference type="EMBL" id="QXE21659.1"/>
    </source>
</evidence>
<evidence type="ECO:0000313" key="3">
    <source>
        <dbReference type="Proteomes" id="UP000683511"/>
    </source>
</evidence>
<dbReference type="KEGG" id="rsin:B6N60_00336"/>
<keyword evidence="3" id="KW-1185">Reference proteome</keyword>
<organism evidence="2 3">
    <name type="scientific">Richelia sinica FACHB-800</name>
    <dbReference type="NCBI Taxonomy" id="1357546"/>
    <lineage>
        <taxon>Bacteria</taxon>
        <taxon>Bacillati</taxon>
        <taxon>Cyanobacteriota</taxon>
        <taxon>Cyanophyceae</taxon>
        <taxon>Nostocales</taxon>
        <taxon>Nostocaceae</taxon>
        <taxon>Richelia</taxon>
    </lineage>
</organism>
<accession>A0A975Y314</accession>
<sequence>MGYFDGRTTSGTVEGINNKLKLIKRLGYGFRNFNNFRLRSLLNWHFSINSP</sequence>
<reference evidence="2" key="1">
    <citation type="submission" date="2017-04" db="EMBL/GenBank/DDBJ databases">
        <title>Genome deletions in a multicellular cyanobacterial endosymbiont for morphological adaptation in marine diatoms.</title>
        <authorList>
            <person name="Wang Y."/>
            <person name="Gao H."/>
            <person name="Li R."/>
            <person name="Xu X."/>
        </authorList>
    </citation>
    <scope>NUCLEOTIDE SEQUENCE</scope>
    <source>
        <strain evidence="2">FACHB 800</strain>
    </source>
</reference>
<dbReference type="EMBL" id="CP021056">
    <property type="protein sequence ID" value="QXE21659.1"/>
    <property type="molecule type" value="Genomic_DNA"/>
</dbReference>
<evidence type="ECO:0000259" key="1">
    <source>
        <dbReference type="Pfam" id="PF01610"/>
    </source>
</evidence>
<gene>
    <name evidence="2" type="ORF">B6N60_00336</name>
</gene>